<evidence type="ECO:0000313" key="2">
    <source>
        <dbReference type="EMBL" id="OMP07961.1"/>
    </source>
</evidence>
<proteinExistence type="predicted"/>
<organism evidence="2 3">
    <name type="scientific">Corchorus olitorius</name>
    <dbReference type="NCBI Taxonomy" id="93759"/>
    <lineage>
        <taxon>Eukaryota</taxon>
        <taxon>Viridiplantae</taxon>
        <taxon>Streptophyta</taxon>
        <taxon>Embryophyta</taxon>
        <taxon>Tracheophyta</taxon>
        <taxon>Spermatophyta</taxon>
        <taxon>Magnoliopsida</taxon>
        <taxon>eudicotyledons</taxon>
        <taxon>Gunneridae</taxon>
        <taxon>Pentapetalae</taxon>
        <taxon>rosids</taxon>
        <taxon>malvids</taxon>
        <taxon>Malvales</taxon>
        <taxon>Malvaceae</taxon>
        <taxon>Grewioideae</taxon>
        <taxon>Apeibeae</taxon>
        <taxon>Corchorus</taxon>
    </lineage>
</organism>
<sequence length="86" mass="9427">MQSNINDKIAEFCNDDDTNEKTIVAEPPSIAFDISINEKKPLIEETPQPAPKKHQKKNSIASADKEVEATESHCTAASTATHPKHT</sequence>
<accession>A0A1R3KLL0</accession>
<feature type="compositionally biased region" description="Polar residues" evidence="1">
    <location>
        <begin position="72"/>
        <end position="86"/>
    </location>
</feature>
<feature type="region of interest" description="Disordered" evidence="1">
    <location>
        <begin position="40"/>
        <end position="86"/>
    </location>
</feature>
<keyword evidence="3" id="KW-1185">Reference proteome</keyword>
<dbReference type="Proteomes" id="UP000187203">
    <property type="component" value="Unassembled WGS sequence"/>
</dbReference>
<dbReference type="AlphaFoldDB" id="A0A1R3KLL0"/>
<dbReference type="EMBL" id="AWUE01012981">
    <property type="protein sequence ID" value="OMP07961.1"/>
    <property type="molecule type" value="Genomic_DNA"/>
</dbReference>
<reference evidence="3" key="1">
    <citation type="submission" date="2013-09" db="EMBL/GenBank/DDBJ databases">
        <title>Corchorus olitorius genome sequencing.</title>
        <authorList>
            <person name="Alam M."/>
            <person name="Haque M.S."/>
            <person name="Islam M.S."/>
            <person name="Emdad E.M."/>
            <person name="Islam M.M."/>
            <person name="Ahmed B."/>
            <person name="Halim A."/>
            <person name="Hossen Q.M.M."/>
            <person name="Hossain M.Z."/>
            <person name="Ahmed R."/>
            <person name="Khan M.M."/>
            <person name="Islam R."/>
            <person name="Rashid M.M."/>
            <person name="Khan S.A."/>
            <person name="Rahman M.S."/>
            <person name="Alam M."/>
            <person name="Yahiya A.S."/>
            <person name="Khan M.S."/>
            <person name="Azam M.S."/>
            <person name="Haque T."/>
            <person name="Lashkar M.Z.H."/>
            <person name="Akhand A.I."/>
            <person name="Morshed G."/>
            <person name="Roy S."/>
            <person name="Uddin K.S."/>
            <person name="Rabeya T."/>
            <person name="Hossain A.S."/>
            <person name="Chowdhury A."/>
            <person name="Snigdha A.R."/>
            <person name="Mortoza M.S."/>
            <person name="Matin S.A."/>
            <person name="Hoque S.M.E."/>
            <person name="Islam M.K."/>
            <person name="Roy D.K."/>
            <person name="Haider R."/>
            <person name="Moosa M.M."/>
            <person name="Elias S.M."/>
            <person name="Hasan A.M."/>
            <person name="Jahan S."/>
            <person name="Shafiuddin M."/>
            <person name="Mahmood N."/>
            <person name="Shommy N.S."/>
        </authorList>
    </citation>
    <scope>NUCLEOTIDE SEQUENCE [LARGE SCALE GENOMIC DNA]</scope>
    <source>
        <strain evidence="3">cv. O-4</strain>
    </source>
</reference>
<gene>
    <name evidence="2" type="ORF">COLO4_06903</name>
</gene>
<protein>
    <submittedName>
        <fullName evidence="2">Uncharacterized protein</fullName>
    </submittedName>
</protein>
<evidence type="ECO:0000313" key="3">
    <source>
        <dbReference type="Proteomes" id="UP000187203"/>
    </source>
</evidence>
<name>A0A1R3KLL0_9ROSI</name>
<comment type="caution">
    <text evidence="2">The sequence shown here is derived from an EMBL/GenBank/DDBJ whole genome shotgun (WGS) entry which is preliminary data.</text>
</comment>
<evidence type="ECO:0000256" key="1">
    <source>
        <dbReference type="SAM" id="MobiDB-lite"/>
    </source>
</evidence>